<comment type="caution">
    <text evidence="8">The sequence shown here is derived from an EMBL/GenBank/DDBJ whole genome shotgun (WGS) entry which is preliminary data.</text>
</comment>
<dbReference type="AlphaFoldDB" id="A0A3L7ABA8"/>
<accession>A0A3L7ABA8</accession>
<evidence type="ECO:0000313" key="9">
    <source>
        <dbReference type="Proteomes" id="UP000269692"/>
    </source>
</evidence>
<dbReference type="Proteomes" id="UP000269692">
    <property type="component" value="Unassembled WGS sequence"/>
</dbReference>
<dbReference type="PANTHER" id="PTHR32308:SF0">
    <property type="entry name" value="HPCH_HPAI ALDOLASE_CITRATE LYASE DOMAIN-CONTAINING PROTEIN"/>
    <property type="match status" value="1"/>
</dbReference>
<dbReference type="GO" id="GO:0016829">
    <property type="term" value="F:lyase activity"/>
    <property type="evidence" value="ECO:0007669"/>
    <property type="project" value="UniProtKB-KW"/>
</dbReference>
<keyword evidence="4 6" id="KW-0460">Magnesium</keyword>
<feature type="binding site" evidence="6">
    <location>
        <position position="145"/>
    </location>
    <ligand>
        <name>Mg(2+)</name>
        <dbReference type="ChEBI" id="CHEBI:18420"/>
    </ligand>
</feature>
<protein>
    <submittedName>
        <fullName evidence="8">CoA ester lyase</fullName>
    </submittedName>
</protein>
<dbReference type="InterPro" id="IPR011206">
    <property type="entry name" value="Citrate_lyase_beta/mcl1/mcl2"/>
</dbReference>
<keyword evidence="8" id="KW-0456">Lyase</keyword>
<evidence type="ECO:0000256" key="6">
    <source>
        <dbReference type="PIRSR" id="PIRSR015582-2"/>
    </source>
</evidence>
<evidence type="ECO:0000313" key="8">
    <source>
        <dbReference type="EMBL" id="RLP77623.1"/>
    </source>
</evidence>
<keyword evidence="3 6" id="KW-0479">Metal-binding</keyword>
<evidence type="ECO:0000259" key="7">
    <source>
        <dbReference type="Pfam" id="PF03328"/>
    </source>
</evidence>
<organism evidence="8 9">
    <name type="scientific">Xanthobacter tagetidis</name>
    <dbReference type="NCBI Taxonomy" id="60216"/>
    <lineage>
        <taxon>Bacteria</taxon>
        <taxon>Pseudomonadati</taxon>
        <taxon>Pseudomonadota</taxon>
        <taxon>Alphaproteobacteria</taxon>
        <taxon>Hyphomicrobiales</taxon>
        <taxon>Xanthobacteraceae</taxon>
        <taxon>Xanthobacter</taxon>
    </lineage>
</organism>
<evidence type="ECO:0000256" key="5">
    <source>
        <dbReference type="PIRSR" id="PIRSR015582-1"/>
    </source>
</evidence>
<name>A0A3L7ABA8_9HYPH</name>
<dbReference type="InterPro" id="IPR040442">
    <property type="entry name" value="Pyrv_kinase-like_dom_sf"/>
</dbReference>
<comment type="similarity">
    <text evidence="2">Belongs to the HpcH/HpaI aldolase family.</text>
</comment>
<evidence type="ECO:0000256" key="4">
    <source>
        <dbReference type="ARBA" id="ARBA00022842"/>
    </source>
</evidence>
<dbReference type="GO" id="GO:0000287">
    <property type="term" value="F:magnesium ion binding"/>
    <property type="evidence" value="ECO:0007669"/>
    <property type="project" value="TreeGrafter"/>
</dbReference>
<dbReference type="GO" id="GO:0006107">
    <property type="term" value="P:oxaloacetate metabolic process"/>
    <property type="evidence" value="ECO:0007669"/>
    <property type="project" value="TreeGrafter"/>
</dbReference>
<dbReference type="PIRSF" id="PIRSF015582">
    <property type="entry name" value="Cit_lyase_B"/>
    <property type="match status" value="1"/>
</dbReference>
<evidence type="ECO:0000256" key="3">
    <source>
        <dbReference type="ARBA" id="ARBA00022723"/>
    </source>
</evidence>
<feature type="domain" description="HpcH/HpaI aldolase/citrate lyase" evidence="7">
    <location>
        <begin position="22"/>
        <end position="239"/>
    </location>
</feature>
<gene>
    <name evidence="8" type="ORF">D9R14_13215</name>
</gene>
<feature type="binding site" evidence="6">
    <location>
        <position position="172"/>
    </location>
    <ligand>
        <name>Mg(2+)</name>
        <dbReference type="ChEBI" id="CHEBI:18420"/>
    </ligand>
</feature>
<evidence type="ECO:0000256" key="1">
    <source>
        <dbReference type="ARBA" id="ARBA00001946"/>
    </source>
</evidence>
<keyword evidence="9" id="KW-1185">Reference proteome</keyword>
<dbReference type="SUPFAM" id="SSF51621">
    <property type="entry name" value="Phosphoenolpyruvate/pyruvate domain"/>
    <property type="match status" value="1"/>
</dbReference>
<dbReference type="Gene3D" id="3.20.20.60">
    <property type="entry name" value="Phosphoenolpyruvate-binding domains"/>
    <property type="match status" value="1"/>
</dbReference>
<dbReference type="RefSeq" id="WP_121623802.1">
    <property type="nucleotide sequence ID" value="NZ_JACIIW010000001.1"/>
</dbReference>
<dbReference type="EMBL" id="RCTF01000010">
    <property type="protein sequence ID" value="RLP77623.1"/>
    <property type="molecule type" value="Genomic_DNA"/>
</dbReference>
<dbReference type="Pfam" id="PF03328">
    <property type="entry name" value="HpcH_HpaI"/>
    <property type="match status" value="1"/>
</dbReference>
<feature type="binding site" evidence="5">
    <location>
        <position position="83"/>
    </location>
    <ligand>
        <name>substrate</name>
    </ligand>
</feature>
<dbReference type="InterPro" id="IPR005000">
    <property type="entry name" value="Aldolase/citrate-lyase_domain"/>
</dbReference>
<dbReference type="PANTHER" id="PTHR32308">
    <property type="entry name" value="LYASE BETA SUBUNIT, PUTATIVE (AFU_ORTHOLOGUE AFUA_4G13030)-RELATED"/>
    <property type="match status" value="1"/>
</dbReference>
<dbReference type="InterPro" id="IPR015813">
    <property type="entry name" value="Pyrv/PenolPyrv_kinase-like_dom"/>
</dbReference>
<sequence>MHDETTSSLSRAPARRAPELRRSWLFVPGGDRAQLMDAAQLGADALIQELEDFTPPQLRPEARAMAAEVFAAWRGAGIVACVRINPLEGDGLADLAGVIEGRPDAVHLPKVAEPAHVAALDAEITLHERRLGLPPGGIEIVPNIETARGIMQTYAIATASPRVSAVLCSTEDLAEDLGAPRSRAAIELAYARQRLHLEARAAKVVSIDCPYTFADAAGCEADARAGRQLGYGAKSAVDPSHVAIINAVMTPSAADVREAEEIVQAFEAARAAGKERARRGDLLIEVPFYFAAKRLLARAAALGR</sequence>
<comment type="cofactor">
    <cofactor evidence="1">
        <name>Mg(2+)</name>
        <dbReference type="ChEBI" id="CHEBI:18420"/>
    </cofactor>
</comment>
<dbReference type="OrthoDB" id="9800547at2"/>
<reference evidence="8 9" key="1">
    <citation type="submission" date="2018-10" db="EMBL/GenBank/DDBJ databases">
        <title>Xanthobacter tagetidis genome sequencing and assembly.</title>
        <authorList>
            <person name="Maclea K.S."/>
            <person name="Goen A.E."/>
            <person name="Fatima S.A."/>
        </authorList>
    </citation>
    <scope>NUCLEOTIDE SEQUENCE [LARGE SCALE GENOMIC DNA]</scope>
    <source>
        <strain evidence="8 9">ATCC 700314</strain>
    </source>
</reference>
<proteinExistence type="inferred from homology"/>
<evidence type="ECO:0000256" key="2">
    <source>
        <dbReference type="ARBA" id="ARBA00005568"/>
    </source>
</evidence>
<feature type="binding site" evidence="5">
    <location>
        <position position="145"/>
    </location>
    <ligand>
        <name>substrate</name>
    </ligand>
</feature>